<keyword evidence="1 4" id="KW-0732">Signal</keyword>
<evidence type="ECO:0000256" key="1">
    <source>
        <dbReference type="ARBA" id="ARBA00022729"/>
    </source>
</evidence>
<sequence length="422" mass="45226">MTKKVIQTALLIALFATPIVTTTTVFAEDFDTKIQEQDKKINELKNESQNTKTDLEKITTNVTQNEEKSKQILVDMQATQNKMDTLQQENQELTVKIDQREDQLEKQARVVQVNGDTQNYIDFVLEAKSMSDIIGRVDVVAQMVSANRAMVKQQADDKAQVVKQEKEVAKKSDEQKVLAADLAKTQEKLQTQKLEKESIVAQIAADTATAEGDKNKFLAQKAAAEKEAEDLRIAKVAADKKASEDAEAARVVQLANAKAAEAAKNTTVAATPPVENPQGGGTPPVSTGAYGRPTNAPVSSSYGPRSGYDANGFHKGIDFGGAVGTPIYASMSGRVVIAQYDGMPVSGYGIATVIQHDNGTWTLYAHQSSQSVKVGDVVTKGQQIGAIGATGQVDGAHLHFEIRTAQDGGMGNVVDPAPLLGL</sequence>
<dbReference type="Gene3D" id="2.70.70.10">
    <property type="entry name" value="Glucose Permease (Domain IIA)"/>
    <property type="match status" value="1"/>
</dbReference>
<evidence type="ECO:0000256" key="3">
    <source>
        <dbReference type="SAM" id="MobiDB-lite"/>
    </source>
</evidence>
<dbReference type="Gene3D" id="6.10.250.3150">
    <property type="match status" value="1"/>
</dbReference>
<dbReference type="InterPro" id="IPR011055">
    <property type="entry name" value="Dup_hybrid_motif"/>
</dbReference>
<feature type="region of interest" description="Disordered" evidence="3">
    <location>
        <begin position="269"/>
        <end position="301"/>
    </location>
</feature>
<feature type="signal peptide" evidence="4">
    <location>
        <begin position="1"/>
        <end position="27"/>
    </location>
</feature>
<accession>A0AAW9JQR9</accession>
<feature type="coiled-coil region" evidence="2">
    <location>
        <begin position="152"/>
        <end position="241"/>
    </location>
</feature>
<feature type="domain" description="Peptidoglycan hydrolase PcsB coiled-coil" evidence="6">
    <location>
        <begin position="91"/>
        <end position="163"/>
    </location>
</feature>
<dbReference type="SUPFAM" id="SSF51261">
    <property type="entry name" value="Duplicated hybrid motif"/>
    <property type="match status" value="1"/>
</dbReference>
<evidence type="ECO:0000256" key="2">
    <source>
        <dbReference type="SAM" id="Coils"/>
    </source>
</evidence>
<dbReference type="EMBL" id="JAVBVO010000002">
    <property type="protein sequence ID" value="MDZ5757644.1"/>
    <property type="molecule type" value="Genomic_DNA"/>
</dbReference>
<evidence type="ECO:0000259" key="6">
    <source>
        <dbReference type="Pfam" id="PF24568"/>
    </source>
</evidence>
<dbReference type="GO" id="GO:0004222">
    <property type="term" value="F:metalloendopeptidase activity"/>
    <property type="evidence" value="ECO:0007669"/>
    <property type="project" value="TreeGrafter"/>
</dbReference>
<dbReference type="Pfam" id="PF01551">
    <property type="entry name" value="Peptidase_M23"/>
    <property type="match status" value="1"/>
</dbReference>
<keyword evidence="2" id="KW-0175">Coiled coil</keyword>
<evidence type="ECO:0000313" key="7">
    <source>
        <dbReference type="EMBL" id="MDZ5757644.1"/>
    </source>
</evidence>
<evidence type="ECO:0000259" key="5">
    <source>
        <dbReference type="Pfam" id="PF01551"/>
    </source>
</evidence>
<evidence type="ECO:0000256" key="4">
    <source>
        <dbReference type="SAM" id="SignalP"/>
    </source>
</evidence>
<organism evidence="7 8">
    <name type="scientific">Carnobacterium maltaromaticum</name>
    <name type="common">Carnobacterium piscicola</name>
    <dbReference type="NCBI Taxonomy" id="2751"/>
    <lineage>
        <taxon>Bacteria</taxon>
        <taxon>Bacillati</taxon>
        <taxon>Bacillota</taxon>
        <taxon>Bacilli</taxon>
        <taxon>Lactobacillales</taxon>
        <taxon>Carnobacteriaceae</taxon>
        <taxon>Carnobacterium</taxon>
    </lineage>
</organism>
<name>A0AAW9JQR9_CARML</name>
<protein>
    <submittedName>
        <fullName evidence="7">Peptidoglycan DD-metalloendopeptidase family protein</fullName>
    </submittedName>
</protein>
<feature type="domain" description="M23ase beta-sheet core" evidence="5">
    <location>
        <begin position="313"/>
        <end position="405"/>
    </location>
</feature>
<dbReference type="InterPro" id="IPR050570">
    <property type="entry name" value="Cell_wall_metabolism_enzyme"/>
</dbReference>
<dbReference type="PANTHER" id="PTHR21666:SF270">
    <property type="entry name" value="MUREIN HYDROLASE ACTIVATOR ENVC"/>
    <property type="match status" value="1"/>
</dbReference>
<dbReference type="RefSeq" id="WP_322808474.1">
    <property type="nucleotide sequence ID" value="NZ_JAVBVO010000002.1"/>
</dbReference>
<proteinExistence type="predicted"/>
<comment type="caution">
    <text evidence="7">The sequence shown here is derived from an EMBL/GenBank/DDBJ whole genome shotgun (WGS) entry which is preliminary data.</text>
</comment>
<dbReference type="Proteomes" id="UP001290462">
    <property type="component" value="Unassembled WGS sequence"/>
</dbReference>
<feature type="chain" id="PRO_5043645420" evidence="4">
    <location>
        <begin position="28"/>
        <end position="422"/>
    </location>
</feature>
<dbReference type="InterPro" id="IPR016047">
    <property type="entry name" value="M23ase_b-sheet_dom"/>
</dbReference>
<dbReference type="InterPro" id="IPR057309">
    <property type="entry name" value="PcsB_CC"/>
</dbReference>
<feature type="coiled-coil region" evidence="2">
    <location>
        <begin position="27"/>
        <end position="110"/>
    </location>
</feature>
<gene>
    <name evidence="7" type="ORF">RAK27_03145</name>
</gene>
<dbReference type="AlphaFoldDB" id="A0AAW9JQR9"/>
<dbReference type="CDD" id="cd12797">
    <property type="entry name" value="M23_peptidase"/>
    <property type="match status" value="1"/>
</dbReference>
<dbReference type="PANTHER" id="PTHR21666">
    <property type="entry name" value="PEPTIDASE-RELATED"/>
    <property type="match status" value="1"/>
</dbReference>
<reference evidence="7" key="1">
    <citation type="submission" date="2023-08" db="EMBL/GenBank/DDBJ databases">
        <title>Genomic characterization of piscicolin 126 produced by Carnobacterium maltaromaticum CM22 strain isolated from salmon (Salmo salar).</title>
        <authorList>
            <person name="Gonzalez-Gragera E."/>
            <person name="Garcia-Lopez J.D."/>
            <person name="Teso-Perez C."/>
            <person name="Gimenez-Hernandez I."/>
            <person name="Peralta-Sanchez J.M."/>
            <person name="Valdivia E."/>
            <person name="Montalban-Lopez M."/>
            <person name="Martin-Platero A.M."/>
            <person name="Banos A."/>
            <person name="Martinez-Bueno M."/>
        </authorList>
    </citation>
    <scope>NUCLEOTIDE SEQUENCE</scope>
    <source>
        <strain evidence="7">CM22</strain>
    </source>
</reference>
<dbReference type="Pfam" id="PF24568">
    <property type="entry name" value="CC_PcsB"/>
    <property type="match status" value="1"/>
</dbReference>
<evidence type="ECO:0000313" key="8">
    <source>
        <dbReference type="Proteomes" id="UP001290462"/>
    </source>
</evidence>